<dbReference type="GO" id="GO:0000978">
    <property type="term" value="F:RNA polymerase II cis-regulatory region sequence-specific DNA binding"/>
    <property type="evidence" value="ECO:0007669"/>
    <property type="project" value="TreeGrafter"/>
</dbReference>
<dbReference type="Gene3D" id="3.30.50.10">
    <property type="entry name" value="Erythroid Transcription Factor GATA-1, subunit A"/>
    <property type="match status" value="1"/>
</dbReference>
<dbReference type="AlphaFoldDB" id="A0A8H7R6H2"/>
<evidence type="ECO:0000256" key="7">
    <source>
        <dbReference type="SAM" id="MobiDB-lite"/>
    </source>
</evidence>
<keyword evidence="2" id="KW-0479">Metal-binding</keyword>
<dbReference type="SMART" id="SM00401">
    <property type="entry name" value="ZnF_GATA"/>
    <property type="match status" value="1"/>
</dbReference>
<dbReference type="Proteomes" id="UP000603453">
    <property type="component" value="Unassembled WGS sequence"/>
</dbReference>
<dbReference type="PROSITE" id="PS00344">
    <property type="entry name" value="GATA_ZN_FINGER_1"/>
    <property type="match status" value="1"/>
</dbReference>
<evidence type="ECO:0000256" key="5">
    <source>
        <dbReference type="ARBA" id="ARBA00023242"/>
    </source>
</evidence>
<dbReference type="GO" id="GO:0045944">
    <property type="term" value="P:positive regulation of transcription by RNA polymerase II"/>
    <property type="evidence" value="ECO:0007669"/>
    <property type="project" value="TreeGrafter"/>
</dbReference>
<keyword evidence="10" id="KW-1185">Reference proteome</keyword>
<dbReference type="GO" id="GO:0005634">
    <property type="term" value="C:nucleus"/>
    <property type="evidence" value="ECO:0007669"/>
    <property type="project" value="UniProtKB-SubCell"/>
</dbReference>
<organism evidence="9 10">
    <name type="scientific">Mucor saturninus</name>
    <dbReference type="NCBI Taxonomy" id="64648"/>
    <lineage>
        <taxon>Eukaryota</taxon>
        <taxon>Fungi</taxon>
        <taxon>Fungi incertae sedis</taxon>
        <taxon>Mucoromycota</taxon>
        <taxon>Mucoromycotina</taxon>
        <taxon>Mucoromycetes</taxon>
        <taxon>Mucorales</taxon>
        <taxon>Mucorineae</taxon>
        <taxon>Mucoraceae</taxon>
        <taxon>Mucor</taxon>
    </lineage>
</organism>
<feature type="domain" description="GATA-type" evidence="8">
    <location>
        <begin position="177"/>
        <end position="230"/>
    </location>
</feature>
<evidence type="ECO:0000259" key="8">
    <source>
        <dbReference type="PROSITE" id="PS50114"/>
    </source>
</evidence>
<dbReference type="OrthoDB" id="515401at2759"/>
<feature type="region of interest" description="Disordered" evidence="7">
    <location>
        <begin position="89"/>
        <end position="124"/>
    </location>
</feature>
<feature type="region of interest" description="Disordered" evidence="7">
    <location>
        <begin position="225"/>
        <end position="271"/>
    </location>
</feature>
<evidence type="ECO:0000256" key="3">
    <source>
        <dbReference type="ARBA" id="ARBA00022771"/>
    </source>
</evidence>
<dbReference type="SUPFAM" id="SSF57716">
    <property type="entry name" value="Glucocorticoid receptor-like (DNA-binding domain)"/>
    <property type="match status" value="1"/>
</dbReference>
<evidence type="ECO:0000256" key="4">
    <source>
        <dbReference type="ARBA" id="ARBA00022833"/>
    </source>
</evidence>
<feature type="compositionally biased region" description="Polar residues" evidence="7">
    <location>
        <begin position="106"/>
        <end position="121"/>
    </location>
</feature>
<dbReference type="CDD" id="cd00202">
    <property type="entry name" value="ZnF_GATA"/>
    <property type="match status" value="1"/>
</dbReference>
<comment type="subcellular location">
    <subcellularLocation>
        <location evidence="1">Nucleus</location>
    </subcellularLocation>
</comment>
<feature type="compositionally biased region" description="Acidic residues" evidence="7">
    <location>
        <begin position="138"/>
        <end position="148"/>
    </location>
</feature>
<accession>A0A8H7R6H2</accession>
<evidence type="ECO:0000256" key="1">
    <source>
        <dbReference type="ARBA" id="ARBA00004123"/>
    </source>
</evidence>
<feature type="compositionally biased region" description="Basic residues" evidence="7">
    <location>
        <begin position="154"/>
        <end position="169"/>
    </location>
</feature>
<dbReference type="PROSITE" id="PS50114">
    <property type="entry name" value="GATA_ZN_FINGER_2"/>
    <property type="match status" value="1"/>
</dbReference>
<protein>
    <recommendedName>
        <fullName evidence="8">GATA-type domain-containing protein</fullName>
    </recommendedName>
</protein>
<name>A0A8H7R6H2_9FUNG</name>
<keyword evidence="5" id="KW-0539">Nucleus</keyword>
<reference evidence="9" key="1">
    <citation type="submission" date="2020-12" db="EMBL/GenBank/DDBJ databases">
        <title>Metabolic potential, ecology and presence of endohyphal bacteria is reflected in genomic diversity of Mucoromycotina.</title>
        <authorList>
            <person name="Muszewska A."/>
            <person name="Okrasinska A."/>
            <person name="Steczkiewicz K."/>
            <person name="Drgas O."/>
            <person name="Orlowska M."/>
            <person name="Perlinska-Lenart U."/>
            <person name="Aleksandrzak-Piekarczyk T."/>
            <person name="Szatraj K."/>
            <person name="Zielenkiewicz U."/>
            <person name="Pilsyk S."/>
            <person name="Malc E."/>
            <person name="Mieczkowski P."/>
            <person name="Kruszewska J.S."/>
            <person name="Biernat P."/>
            <person name="Pawlowska J."/>
        </authorList>
    </citation>
    <scope>NUCLEOTIDE SEQUENCE</scope>
    <source>
        <strain evidence="9">WA0000017839</strain>
    </source>
</reference>
<dbReference type="GO" id="GO:0008270">
    <property type="term" value="F:zinc ion binding"/>
    <property type="evidence" value="ECO:0007669"/>
    <property type="project" value="UniProtKB-KW"/>
</dbReference>
<evidence type="ECO:0000256" key="2">
    <source>
        <dbReference type="ARBA" id="ARBA00022723"/>
    </source>
</evidence>
<dbReference type="Pfam" id="PF00320">
    <property type="entry name" value="GATA"/>
    <property type="match status" value="1"/>
</dbReference>
<dbReference type="InterPro" id="IPR000679">
    <property type="entry name" value="Znf_GATA"/>
</dbReference>
<dbReference type="GO" id="GO:0000122">
    <property type="term" value="P:negative regulation of transcription by RNA polymerase II"/>
    <property type="evidence" value="ECO:0007669"/>
    <property type="project" value="TreeGrafter"/>
</dbReference>
<dbReference type="GO" id="GO:0000981">
    <property type="term" value="F:DNA-binding transcription factor activity, RNA polymerase II-specific"/>
    <property type="evidence" value="ECO:0007669"/>
    <property type="project" value="TreeGrafter"/>
</dbReference>
<dbReference type="PRINTS" id="PR00619">
    <property type="entry name" value="GATAZNFINGER"/>
</dbReference>
<proteinExistence type="predicted"/>
<dbReference type="PANTHER" id="PTHR10071">
    <property type="entry name" value="TRANSCRIPTION FACTOR GATA FAMILY MEMBER"/>
    <property type="match status" value="1"/>
</dbReference>
<dbReference type="PANTHER" id="PTHR10071:SF281">
    <property type="entry name" value="BOX A-BINDING FACTOR-RELATED"/>
    <property type="match status" value="1"/>
</dbReference>
<feature type="compositionally biased region" description="Polar residues" evidence="7">
    <location>
        <begin position="233"/>
        <end position="242"/>
    </location>
</feature>
<sequence>MQQSYSTSSIYLYEQPQQMRWEDDMYLNTMPKNTVTPQDYSMRSTPLLLTSLPLNYTMPDYNPLLFDTSNFMFKDPYLFNTNDLLFTNNAVSPPPPPPSSSSNSSKYCSSINNEDPSSISHPLSPLFISEEPEEVEIPLVVSDDDTDYKEEKKRGRKRKPSSSMAKKRSYPFPNKTDHHSTKCTNCRTTNTPLWRRNPQGQPLCNACGLFLKLHGTVRPLSLKTDIIKKRNRSGSQKDSSPMANHHEKLVRRKRRQSTKKQDSESVSSSSSINLEEEYDYSSRIKQEDDFSLDKLFSLSTHTYAYDPQHNFFL</sequence>
<evidence type="ECO:0000313" key="10">
    <source>
        <dbReference type="Proteomes" id="UP000603453"/>
    </source>
</evidence>
<dbReference type="InterPro" id="IPR013088">
    <property type="entry name" value="Znf_NHR/GATA"/>
</dbReference>
<evidence type="ECO:0000256" key="6">
    <source>
        <dbReference type="PROSITE-ProRule" id="PRU00094"/>
    </source>
</evidence>
<feature type="region of interest" description="Disordered" evidence="7">
    <location>
        <begin position="138"/>
        <end position="185"/>
    </location>
</feature>
<feature type="compositionally biased region" description="Basic residues" evidence="7">
    <location>
        <begin position="248"/>
        <end position="258"/>
    </location>
</feature>
<keyword evidence="3 6" id="KW-0863">Zinc-finger</keyword>
<comment type="caution">
    <text evidence="9">The sequence shown here is derived from an EMBL/GenBank/DDBJ whole genome shotgun (WGS) entry which is preliminary data.</text>
</comment>
<dbReference type="InterPro" id="IPR039355">
    <property type="entry name" value="Transcription_factor_GATA"/>
</dbReference>
<dbReference type="FunFam" id="3.30.50.10:FF:000007">
    <property type="entry name" value="Nitrogen regulatory AreA, N-terminal"/>
    <property type="match status" value="1"/>
</dbReference>
<dbReference type="EMBL" id="JAEPRD010000036">
    <property type="protein sequence ID" value="KAG2205499.1"/>
    <property type="molecule type" value="Genomic_DNA"/>
</dbReference>
<keyword evidence="4" id="KW-0862">Zinc</keyword>
<evidence type="ECO:0000313" key="9">
    <source>
        <dbReference type="EMBL" id="KAG2205499.1"/>
    </source>
</evidence>
<gene>
    <name evidence="9" type="ORF">INT47_005873</name>
</gene>